<keyword evidence="4" id="KW-0378">Hydrolase</keyword>
<dbReference type="InterPro" id="IPR001915">
    <property type="entry name" value="Peptidase_M48"/>
</dbReference>
<evidence type="ECO:0000256" key="5">
    <source>
        <dbReference type="ARBA" id="ARBA00022833"/>
    </source>
</evidence>
<protein>
    <submittedName>
        <fullName evidence="10">M48 family metalloprotease</fullName>
    </submittedName>
</protein>
<comment type="cofactor">
    <cofactor evidence="1">
        <name>Zn(2+)</name>
        <dbReference type="ChEBI" id="CHEBI:29105"/>
    </cofactor>
</comment>
<proteinExistence type="predicted"/>
<evidence type="ECO:0000313" key="11">
    <source>
        <dbReference type="Proteomes" id="UP000324924"/>
    </source>
</evidence>
<feature type="transmembrane region" description="Helical" evidence="8">
    <location>
        <begin position="192"/>
        <end position="214"/>
    </location>
</feature>
<dbReference type="CDD" id="cd07324">
    <property type="entry name" value="M48C_Oma1-like"/>
    <property type="match status" value="1"/>
</dbReference>
<evidence type="ECO:0000256" key="6">
    <source>
        <dbReference type="ARBA" id="ARBA00023049"/>
    </source>
</evidence>
<evidence type="ECO:0000313" key="10">
    <source>
        <dbReference type="EMBL" id="QEK38976.1"/>
    </source>
</evidence>
<reference evidence="10 11" key="1">
    <citation type="submission" date="2019-08" db="EMBL/GenBank/DDBJ databases">
        <title>Highly reduced genomes of protist endosymbionts show evolutionary convergence.</title>
        <authorList>
            <person name="George E."/>
            <person name="Husnik F."/>
            <person name="Tashyreva D."/>
            <person name="Prokopchuk G."/>
            <person name="Horak A."/>
            <person name="Kwong W.K."/>
            <person name="Lukes J."/>
            <person name="Keeling P.J."/>
        </authorList>
    </citation>
    <scope>NUCLEOTIDE SEQUENCE [LARGE SCALE GENOMIC DNA]</scope>
    <source>
        <strain evidence="10">1604HC</strain>
    </source>
</reference>
<dbReference type="EMBL" id="CP043314">
    <property type="protein sequence ID" value="QEK38976.1"/>
    <property type="molecule type" value="Genomic_DNA"/>
</dbReference>
<gene>
    <name evidence="10" type="ORF">FZC36_00805</name>
</gene>
<dbReference type="InterPro" id="IPR051156">
    <property type="entry name" value="Mito/Outer_Membr_Metalloprot"/>
</dbReference>
<evidence type="ECO:0000256" key="7">
    <source>
        <dbReference type="SAM" id="Coils"/>
    </source>
</evidence>
<keyword evidence="7" id="KW-0175">Coiled coil</keyword>
<keyword evidence="8" id="KW-1133">Transmembrane helix</keyword>
<dbReference type="Proteomes" id="UP000324924">
    <property type="component" value="Chromosome"/>
</dbReference>
<evidence type="ECO:0000259" key="9">
    <source>
        <dbReference type="Pfam" id="PF01435"/>
    </source>
</evidence>
<evidence type="ECO:0000256" key="3">
    <source>
        <dbReference type="ARBA" id="ARBA00022723"/>
    </source>
</evidence>
<dbReference type="GO" id="GO:0051603">
    <property type="term" value="P:proteolysis involved in protein catabolic process"/>
    <property type="evidence" value="ECO:0007669"/>
    <property type="project" value="TreeGrafter"/>
</dbReference>
<dbReference type="Gene3D" id="3.30.2010.10">
    <property type="entry name" value="Metalloproteases ('zincins'), catalytic domain"/>
    <property type="match status" value="1"/>
</dbReference>
<dbReference type="GO" id="GO:0046872">
    <property type="term" value="F:metal ion binding"/>
    <property type="evidence" value="ECO:0007669"/>
    <property type="project" value="UniProtKB-KW"/>
</dbReference>
<feature type="coiled-coil region" evidence="7">
    <location>
        <begin position="365"/>
        <end position="421"/>
    </location>
</feature>
<keyword evidence="8" id="KW-0812">Transmembrane</keyword>
<accession>A0A5C0UFU9</accession>
<keyword evidence="8" id="KW-0472">Membrane</keyword>
<evidence type="ECO:0000256" key="8">
    <source>
        <dbReference type="SAM" id="Phobius"/>
    </source>
</evidence>
<keyword evidence="2 10" id="KW-0645">Protease</keyword>
<evidence type="ECO:0000256" key="4">
    <source>
        <dbReference type="ARBA" id="ARBA00022801"/>
    </source>
</evidence>
<dbReference type="PANTHER" id="PTHR22726">
    <property type="entry name" value="METALLOENDOPEPTIDASE OMA1"/>
    <property type="match status" value="1"/>
</dbReference>
<keyword evidence="5" id="KW-0862">Zinc</keyword>
<dbReference type="OrthoDB" id="9814887at2"/>
<dbReference type="Pfam" id="PF01435">
    <property type="entry name" value="Peptidase_M48"/>
    <property type="match status" value="1"/>
</dbReference>
<evidence type="ECO:0000256" key="1">
    <source>
        <dbReference type="ARBA" id="ARBA00001947"/>
    </source>
</evidence>
<evidence type="ECO:0000256" key="2">
    <source>
        <dbReference type="ARBA" id="ARBA00022670"/>
    </source>
</evidence>
<keyword evidence="11" id="KW-1185">Reference proteome</keyword>
<dbReference type="KEGG" id="nabu:FZC36_00805"/>
<dbReference type="GO" id="GO:0016020">
    <property type="term" value="C:membrane"/>
    <property type="evidence" value="ECO:0007669"/>
    <property type="project" value="TreeGrafter"/>
</dbReference>
<dbReference type="PANTHER" id="PTHR22726:SF1">
    <property type="entry name" value="METALLOENDOPEPTIDASE OMA1, MITOCHONDRIAL"/>
    <property type="match status" value="1"/>
</dbReference>
<name>A0A5C0UFU9_9PROT</name>
<keyword evidence="6 10" id="KW-0482">Metalloprotease</keyword>
<dbReference type="AlphaFoldDB" id="A0A5C0UFU9"/>
<sequence>MDMELLMKILLRWFLIKFNYVFRIFKSMRFLLAISILSSCKSSLSSNRLTLDIEFRMFFDNIIRKSNLANKKIQKYKHINKLKKVNISSHDNKDETKEYPSNKLTKQENNFYTPKEQSKNKIRIYGDDSTSINAYVSINHLGSEYMVVHKGLIEKCTAEEAIAVIFHEMGHVKKSHIKQSIFKISKAQNYKLLMPTLLIPGINILGMIVINGIYNDLMMYSQQQEVEADSYALQTLQKLNWTVSGSYKLFKKFAENDKARDYFSSHPSSSNRQKMAFQYLKKEEGKIPDEIISHYKALQSRISKGLYIGGKRIGKPSNEYEKLWEGYLSGRDISKSLVEFLQKLDENSPMYVCSTYIKFLMELRLENYENALQSIQIINQKFSDREVEFCILYTKFHSYKKSKNTAKMKNLEHELLNYKNKDMFDVRIWSLLCSLYDFLGNRSHFYYAKAYNEFVSSGDIYKVNQFLKKALDGLNKNSIAFQECEYLQSVSRKARV</sequence>
<dbReference type="GO" id="GO:0004222">
    <property type="term" value="F:metalloendopeptidase activity"/>
    <property type="evidence" value="ECO:0007669"/>
    <property type="project" value="InterPro"/>
</dbReference>
<keyword evidence="3" id="KW-0479">Metal-binding</keyword>
<feature type="domain" description="Peptidase M48" evidence="9">
    <location>
        <begin position="118"/>
        <end position="273"/>
    </location>
</feature>
<organism evidence="10 11">
    <name type="scientific">Candidatus Nesciobacter abundans</name>
    <dbReference type="NCBI Taxonomy" id="2601668"/>
    <lineage>
        <taxon>Bacteria</taxon>
        <taxon>Pseudomonadati</taxon>
        <taxon>Pseudomonadota</taxon>
        <taxon>Alphaproteobacteria</taxon>
        <taxon>Holosporales</taxon>
        <taxon>Holosporaceae</taxon>
        <taxon>Candidatus Nesciobacter</taxon>
    </lineage>
</organism>